<protein>
    <recommendedName>
        <fullName evidence="4">DUF1311 domain-containing protein</fullName>
    </recommendedName>
</protein>
<proteinExistence type="predicted"/>
<evidence type="ECO:0000313" key="3">
    <source>
        <dbReference type="Proteomes" id="UP000259610"/>
    </source>
</evidence>
<evidence type="ECO:0000313" key="2">
    <source>
        <dbReference type="EMBL" id="HAE29154.1"/>
    </source>
</evidence>
<dbReference type="EMBL" id="DMAN01000419">
    <property type="protein sequence ID" value="HAE29154.1"/>
    <property type="molecule type" value="Genomic_DNA"/>
</dbReference>
<sequence length="132" mass="14720">MRIYSLSILPAVLLCFLVPSMSSAEAETGSASLSNPLCEGIEGFGLERCLELADVAGMLLRQKRACEDRLDQASQVADLCVNNDYLIRSEKYADRMKDVEACIDKAQSMLDYDQYGADRKLDECRKLSTPHF</sequence>
<organism evidence="2 3">
    <name type="scientific">Hyphomonas adhaerens</name>
    <dbReference type="NCBI Taxonomy" id="81029"/>
    <lineage>
        <taxon>Bacteria</taxon>
        <taxon>Pseudomonadati</taxon>
        <taxon>Pseudomonadota</taxon>
        <taxon>Alphaproteobacteria</taxon>
        <taxon>Hyphomonadales</taxon>
        <taxon>Hyphomonadaceae</taxon>
        <taxon>Hyphomonas</taxon>
    </lineage>
</organism>
<keyword evidence="1" id="KW-0732">Signal</keyword>
<evidence type="ECO:0000256" key="1">
    <source>
        <dbReference type="SAM" id="SignalP"/>
    </source>
</evidence>
<comment type="caution">
    <text evidence="2">The sequence shown here is derived from an EMBL/GenBank/DDBJ whole genome shotgun (WGS) entry which is preliminary data.</text>
</comment>
<reference evidence="2 3" key="1">
    <citation type="journal article" date="2018" name="Nat. Biotechnol.">
        <title>A standardized bacterial taxonomy based on genome phylogeny substantially revises the tree of life.</title>
        <authorList>
            <person name="Parks D.H."/>
            <person name="Chuvochina M."/>
            <person name="Waite D.W."/>
            <person name="Rinke C."/>
            <person name="Skarshewski A."/>
            <person name="Chaumeil P.A."/>
            <person name="Hugenholtz P."/>
        </authorList>
    </citation>
    <scope>NUCLEOTIDE SEQUENCE [LARGE SCALE GENOMIC DNA]</scope>
    <source>
        <strain evidence="2">UBA8733</strain>
    </source>
</reference>
<gene>
    <name evidence="2" type="ORF">DCG58_18490</name>
</gene>
<dbReference type="Proteomes" id="UP000259610">
    <property type="component" value="Unassembled WGS sequence"/>
</dbReference>
<dbReference type="AlphaFoldDB" id="A0A3B9H4H8"/>
<accession>A0A3B9H4H8</accession>
<name>A0A3B9H4H8_9PROT</name>
<evidence type="ECO:0008006" key="4">
    <source>
        <dbReference type="Google" id="ProtNLM"/>
    </source>
</evidence>
<feature type="chain" id="PRO_5017545801" description="DUF1311 domain-containing protein" evidence="1">
    <location>
        <begin position="27"/>
        <end position="132"/>
    </location>
</feature>
<feature type="signal peptide" evidence="1">
    <location>
        <begin position="1"/>
        <end position="26"/>
    </location>
</feature>